<accession>A0A366KAY9</accession>
<dbReference type="AlphaFoldDB" id="A0A366KAY9"/>
<dbReference type="Proteomes" id="UP000252345">
    <property type="component" value="Unassembled WGS sequence"/>
</dbReference>
<organism evidence="1 2">
    <name type="scientific">Bifidobacterium xylocopae</name>
    <dbReference type="NCBI Taxonomy" id="2493119"/>
    <lineage>
        <taxon>Bacteria</taxon>
        <taxon>Bacillati</taxon>
        <taxon>Actinomycetota</taxon>
        <taxon>Actinomycetes</taxon>
        <taxon>Bifidobacteriales</taxon>
        <taxon>Bifidobacteriaceae</taxon>
        <taxon>Bifidobacterium</taxon>
    </lineage>
</organism>
<keyword evidence="2" id="KW-1185">Reference proteome</keyword>
<sequence>MKGNIMAELSYVESVLLDLIKSRLSQNAETEVKTFLVEIQGNRIIGVSDDLISRVQEDIEKDPSISEIRKVWQRERGGVYAAEEFDRAIATSIAHILSNKELLKEFGILSN</sequence>
<name>A0A366KAY9_9BIFI</name>
<proteinExistence type="predicted"/>
<reference evidence="1 2" key="1">
    <citation type="submission" date="2017-10" db="EMBL/GenBank/DDBJ databases">
        <title>Bifidobacterium xylocopum sp. nov. and Bifidobacterium aemilianum sp. nov., from the carpenter bee (Xylocopa violacea) digestive tract.</title>
        <authorList>
            <person name="Alberoni D."/>
            <person name="Baffoni L."/>
            <person name="Di Gioia D."/>
            <person name="Gaggia F."/>
            <person name="Biavati B."/>
        </authorList>
    </citation>
    <scope>NUCLEOTIDE SEQUENCE [LARGE SCALE GENOMIC DNA]</scope>
    <source>
        <strain evidence="1 2">XV2</strain>
    </source>
</reference>
<gene>
    <name evidence="1" type="ORF">CRD59_06570</name>
</gene>
<protein>
    <submittedName>
        <fullName evidence="1">Uncharacterized protein</fullName>
    </submittedName>
</protein>
<evidence type="ECO:0000313" key="1">
    <source>
        <dbReference type="EMBL" id="RBP98896.1"/>
    </source>
</evidence>
<dbReference type="EMBL" id="PDCH01000016">
    <property type="protein sequence ID" value="RBP98896.1"/>
    <property type="molecule type" value="Genomic_DNA"/>
</dbReference>
<comment type="caution">
    <text evidence="1">The sequence shown here is derived from an EMBL/GenBank/DDBJ whole genome shotgun (WGS) entry which is preliminary data.</text>
</comment>
<evidence type="ECO:0000313" key="2">
    <source>
        <dbReference type="Proteomes" id="UP000252345"/>
    </source>
</evidence>